<name>A0ABV3Z4H4_9PROT</name>
<dbReference type="EMBL" id="JBEHZE010000001">
    <property type="protein sequence ID" value="MEX6633710.1"/>
    <property type="molecule type" value="Genomic_DNA"/>
</dbReference>
<dbReference type="NCBIfam" id="NF033547">
    <property type="entry name" value="transpos_IS1595"/>
    <property type="match status" value="1"/>
</dbReference>
<dbReference type="InterPro" id="IPR024445">
    <property type="entry name" value="Tnp_ISXO2-like"/>
</dbReference>
<reference evidence="3 4" key="1">
    <citation type="submission" date="2024-05" db="EMBL/GenBank/DDBJ databases">
        <title>Three bacterial strains, DH-69, EH-24, and ECK-19 isolated from coastal sediments.</title>
        <authorList>
            <person name="Ye Y.-Q."/>
            <person name="Du Z.-J."/>
        </authorList>
    </citation>
    <scope>NUCLEOTIDE SEQUENCE [LARGE SCALE GENOMIC DNA]</scope>
    <source>
        <strain evidence="3 4">ECK-19</strain>
    </source>
</reference>
<proteinExistence type="predicted"/>
<keyword evidence="4" id="KW-1185">Reference proteome</keyword>
<dbReference type="PANTHER" id="PTHR47163">
    <property type="entry name" value="DDE_TNP_IS1595 DOMAIN-CONTAINING PROTEIN"/>
    <property type="match status" value="1"/>
</dbReference>
<comment type="caution">
    <text evidence="3">The sequence shown here is derived from an EMBL/GenBank/DDBJ whole genome shotgun (WGS) entry which is preliminary data.</text>
</comment>
<protein>
    <submittedName>
        <fullName evidence="3">IS1595 family transposase</fullName>
    </submittedName>
</protein>
<dbReference type="Proteomes" id="UP001560685">
    <property type="component" value="Unassembled WGS sequence"/>
</dbReference>
<accession>A0ABV3Z4H4</accession>
<feature type="domain" description="ISXO2-like transposase" evidence="2">
    <location>
        <begin position="128"/>
        <end position="280"/>
    </location>
</feature>
<dbReference type="RefSeq" id="WP_369313693.1">
    <property type="nucleotide sequence ID" value="NZ_JBEHZE010000001.1"/>
</dbReference>
<dbReference type="PANTHER" id="PTHR47163:SF2">
    <property type="entry name" value="SI:DKEY-17M8.2"/>
    <property type="match status" value="1"/>
</dbReference>
<feature type="region of interest" description="Disordered" evidence="1">
    <location>
        <begin position="139"/>
        <end position="165"/>
    </location>
</feature>
<dbReference type="InterPro" id="IPR024442">
    <property type="entry name" value="Transposase_Zn_ribbon"/>
</dbReference>
<sequence>MNLQDVARLSEDDARAMLESIRWPEGPICPHCGSVDRIYPIKEGKARAGVYECGGCGDQFTVTVGTVMHKSKIPLSKWIMAFYLICSSKKGISARQLQRDLGLGSYRTAWHMAHRIRLAMKEEPMAGLLSGHVEVDETYVGGKPRKGGPKGGSGAVKSKKGRGTKKAPVMVLVERDGRARSKPIDRVDAKTLKTAIRENVDHDSMILTDEWKAYSGIGKDFRWGHFTVNHGQGEYARGGAHTNTAESYFALLKRGVVGSFHHVSKQHLHRYCDEFSFRWNVRKINDFEAARLAIKGAEGKRLLYKSPSGSFNHDSV</sequence>
<evidence type="ECO:0000256" key="1">
    <source>
        <dbReference type="SAM" id="MobiDB-lite"/>
    </source>
</evidence>
<dbReference type="Pfam" id="PF12760">
    <property type="entry name" value="Zn_ribbon_IS1595"/>
    <property type="match status" value="1"/>
</dbReference>
<dbReference type="SMART" id="SM01126">
    <property type="entry name" value="DDE_Tnp_IS1595"/>
    <property type="match status" value="1"/>
</dbReference>
<gene>
    <name evidence="3" type="ORF">ABFZ84_09140</name>
</gene>
<evidence type="ECO:0000313" key="4">
    <source>
        <dbReference type="Proteomes" id="UP001560685"/>
    </source>
</evidence>
<evidence type="ECO:0000313" key="3">
    <source>
        <dbReference type="EMBL" id="MEX6633710.1"/>
    </source>
</evidence>
<evidence type="ECO:0000259" key="2">
    <source>
        <dbReference type="SMART" id="SM01126"/>
    </source>
</evidence>
<dbReference type="InterPro" id="IPR053164">
    <property type="entry name" value="IS1016-like_transposase"/>
</dbReference>
<dbReference type="Pfam" id="PF12762">
    <property type="entry name" value="DDE_Tnp_IS1595"/>
    <property type="match status" value="1"/>
</dbReference>
<organism evidence="3 4">
    <name type="scientific">Hyphococcus lacteus</name>
    <dbReference type="NCBI Taxonomy" id="3143536"/>
    <lineage>
        <taxon>Bacteria</taxon>
        <taxon>Pseudomonadati</taxon>
        <taxon>Pseudomonadota</taxon>
        <taxon>Alphaproteobacteria</taxon>
        <taxon>Parvularculales</taxon>
        <taxon>Parvularculaceae</taxon>
        <taxon>Hyphococcus</taxon>
    </lineage>
</organism>